<feature type="non-terminal residue" evidence="3">
    <location>
        <position position="1"/>
    </location>
</feature>
<evidence type="ECO:0000313" key="3">
    <source>
        <dbReference type="EMBL" id="GMT21841.1"/>
    </source>
</evidence>
<dbReference type="Pfam" id="PF10328">
    <property type="entry name" value="7TM_GPCR_Srx"/>
    <property type="match status" value="1"/>
</dbReference>
<dbReference type="EMBL" id="BTSY01000004">
    <property type="protein sequence ID" value="GMT21841.1"/>
    <property type="molecule type" value="Genomic_DNA"/>
</dbReference>
<reference evidence="3" key="1">
    <citation type="submission" date="2023-10" db="EMBL/GenBank/DDBJ databases">
        <title>Genome assembly of Pristionchus species.</title>
        <authorList>
            <person name="Yoshida K."/>
            <person name="Sommer R.J."/>
        </authorList>
    </citation>
    <scope>NUCLEOTIDE SEQUENCE</scope>
    <source>
        <strain evidence="3">RS5133</strain>
    </source>
</reference>
<dbReference type="InterPro" id="IPR019430">
    <property type="entry name" value="7TM_GPCR_serpentine_rcpt_Srx"/>
</dbReference>
<dbReference type="PANTHER" id="PTHR22718">
    <property type="entry name" value="SERPENTINE RECEPTOR, CLASS X"/>
    <property type="match status" value="1"/>
</dbReference>
<dbReference type="AlphaFoldDB" id="A0AAV5VQG2"/>
<dbReference type="Gene3D" id="1.20.1070.10">
    <property type="entry name" value="Rhodopsin 7-helix transmembrane proteins"/>
    <property type="match status" value="1"/>
</dbReference>
<keyword evidence="1" id="KW-0472">Membrane</keyword>
<accession>A0AAV5VQG2</accession>
<dbReference type="PANTHER" id="PTHR22718:SF11">
    <property type="entry name" value="7TM GPCR SERPENTINE RECEPTOR CLASS X (SRX) DOMAIN-CONTAINING PROTEIN"/>
    <property type="match status" value="1"/>
</dbReference>
<evidence type="ECO:0000256" key="1">
    <source>
        <dbReference type="SAM" id="Phobius"/>
    </source>
</evidence>
<dbReference type="SUPFAM" id="SSF81321">
    <property type="entry name" value="Family A G protein-coupled receptor-like"/>
    <property type="match status" value="1"/>
</dbReference>
<evidence type="ECO:0000313" key="4">
    <source>
        <dbReference type="Proteomes" id="UP001432322"/>
    </source>
</evidence>
<feature type="transmembrane region" description="Helical" evidence="1">
    <location>
        <begin position="150"/>
        <end position="169"/>
    </location>
</feature>
<sequence>QSSPVYLLSAQTLCVDTLFLIINLSFLYPSIAKQADLFPPHLQPSALKVFNVLFMFCWYHNTLSHGLVALNRLCVIVFAKHALFTRRRTILICALQYALAIALSTTTQILLPCCEFSFSWVVYSYTYIVKPNVENYSNTLVDLPLNCSSSIISMASYSIVCTALFRCTIRDGIARKHSPNLAHYLTCLYAAQFSFMALVYSMCWIFFRVFPVILGPTEHLYIYGIITLLGDVNSTTNATVYLVNNAEVR</sequence>
<organism evidence="3 4">
    <name type="scientific">Pristionchus fissidentatus</name>
    <dbReference type="NCBI Taxonomy" id="1538716"/>
    <lineage>
        <taxon>Eukaryota</taxon>
        <taxon>Metazoa</taxon>
        <taxon>Ecdysozoa</taxon>
        <taxon>Nematoda</taxon>
        <taxon>Chromadorea</taxon>
        <taxon>Rhabditida</taxon>
        <taxon>Rhabditina</taxon>
        <taxon>Diplogasteromorpha</taxon>
        <taxon>Diplogasteroidea</taxon>
        <taxon>Neodiplogasteridae</taxon>
        <taxon>Pristionchus</taxon>
    </lineage>
</organism>
<comment type="caution">
    <text evidence="3">The sequence shown here is derived from an EMBL/GenBank/DDBJ whole genome shotgun (WGS) entry which is preliminary data.</text>
</comment>
<keyword evidence="1" id="KW-0812">Transmembrane</keyword>
<evidence type="ECO:0000259" key="2">
    <source>
        <dbReference type="Pfam" id="PF10328"/>
    </source>
</evidence>
<keyword evidence="1" id="KW-1133">Transmembrane helix</keyword>
<gene>
    <name evidence="3" type="ORF">PFISCL1PPCAC_13138</name>
</gene>
<feature type="transmembrane region" description="Helical" evidence="1">
    <location>
        <begin position="12"/>
        <end position="32"/>
    </location>
</feature>
<feature type="transmembrane region" description="Helical" evidence="1">
    <location>
        <begin position="181"/>
        <end position="207"/>
    </location>
</feature>
<protein>
    <recommendedName>
        <fullName evidence="2">7TM GPCR serpentine receptor class x (Srx) domain-containing protein</fullName>
    </recommendedName>
</protein>
<name>A0AAV5VQG2_9BILA</name>
<feature type="non-terminal residue" evidence="3">
    <location>
        <position position="249"/>
    </location>
</feature>
<keyword evidence="4" id="KW-1185">Reference proteome</keyword>
<feature type="domain" description="7TM GPCR serpentine receptor class x (Srx)" evidence="2">
    <location>
        <begin position="11"/>
        <end position="155"/>
    </location>
</feature>
<feature type="transmembrane region" description="Helical" evidence="1">
    <location>
        <begin position="52"/>
        <end position="78"/>
    </location>
</feature>
<proteinExistence type="predicted"/>
<dbReference type="Proteomes" id="UP001432322">
    <property type="component" value="Unassembled WGS sequence"/>
</dbReference>
<feature type="transmembrane region" description="Helical" evidence="1">
    <location>
        <begin position="90"/>
        <end position="111"/>
    </location>
</feature>
<feature type="transmembrane region" description="Helical" evidence="1">
    <location>
        <begin position="219"/>
        <end position="243"/>
    </location>
</feature>